<dbReference type="PROSITE" id="PS51462">
    <property type="entry name" value="NUDIX"/>
    <property type="match status" value="1"/>
</dbReference>
<gene>
    <name evidence="4" type="ORF">D6D85_10510</name>
    <name evidence="5" type="ORF">EF810_05595</name>
</gene>
<comment type="cofactor">
    <cofactor evidence="1">
        <name>Mg(2+)</name>
        <dbReference type="ChEBI" id="CHEBI:18420"/>
    </cofactor>
</comment>
<evidence type="ECO:0000313" key="6">
    <source>
        <dbReference type="Proteomes" id="UP000277582"/>
    </source>
</evidence>
<keyword evidence="2 4" id="KW-0378">Hydrolase</keyword>
<dbReference type="PRINTS" id="PR00502">
    <property type="entry name" value="NUDIXFAMILY"/>
</dbReference>
<dbReference type="PROSITE" id="PS00893">
    <property type="entry name" value="NUDIX_BOX"/>
    <property type="match status" value="1"/>
</dbReference>
<dbReference type="CDD" id="cd03424">
    <property type="entry name" value="NUDIX_ADPRase_Nudt5_UGPPase_Nudt14"/>
    <property type="match status" value="1"/>
</dbReference>
<evidence type="ECO:0000313" key="7">
    <source>
        <dbReference type="Proteomes" id="UP000316217"/>
    </source>
</evidence>
<accession>A0A3R9PFY5</accession>
<sequence>MEPRVERDEFICAGRRVKLYRRILSGGIVKDLVSFGKAVVVVPVLDDKRIVFVRQWRAPIARWIVELPAGKVEEGEKPVDAAARELREETGYRAGKLKEIASAYVAPGYSDEHMHIFVAEDLVFEGQRPEKGEYLMTVILRPEEYLSEFREDMKSIAALLLYLWNNKAASI</sequence>
<dbReference type="InterPro" id="IPR020476">
    <property type="entry name" value="Nudix_hydrolase"/>
</dbReference>
<dbReference type="InterPro" id="IPR015797">
    <property type="entry name" value="NUDIX_hydrolase-like_dom_sf"/>
</dbReference>
<evidence type="ECO:0000256" key="1">
    <source>
        <dbReference type="ARBA" id="ARBA00001946"/>
    </source>
</evidence>
<dbReference type="GO" id="GO:0016462">
    <property type="term" value="F:pyrophosphatase activity"/>
    <property type="evidence" value="ECO:0007669"/>
    <property type="project" value="UniProtKB-ARBA"/>
</dbReference>
<proteinExistence type="predicted"/>
<feature type="domain" description="Nudix hydrolase" evidence="3">
    <location>
        <begin position="34"/>
        <end position="163"/>
    </location>
</feature>
<dbReference type="GO" id="GO:0019693">
    <property type="term" value="P:ribose phosphate metabolic process"/>
    <property type="evidence" value="ECO:0007669"/>
    <property type="project" value="TreeGrafter"/>
</dbReference>
<dbReference type="Proteomes" id="UP000277582">
    <property type="component" value="Unassembled WGS sequence"/>
</dbReference>
<evidence type="ECO:0000313" key="5">
    <source>
        <dbReference type="EMBL" id="RZN60650.1"/>
    </source>
</evidence>
<reference evidence="5 7" key="2">
    <citation type="journal article" date="2019" name="Nat. Microbiol.">
        <title>Wide diversity of methane and short-chain alkane metabolisms in uncultured archaea.</title>
        <authorList>
            <person name="Borrel G."/>
            <person name="Adam P.S."/>
            <person name="McKay L.J."/>
            <person name="Chen L.X."/>
            <person name="Sierra-Garcia I.N."/>
            <person name="Sieber C.M."/>
            <person name="Letourneur Q."/>
            <person name="Ghozlane A."/>
            <person name="Andersen G.L."/>
            <person name="Li W.J."/>
            <person name="Hallam S.J."/>
            <person name="Muyzer G."/>
            <person name="de Oliveira V.M."/>
            <person name="Inskeep W.P."/>
            <person name="Banfield J.F."/>
            <person name="Gribaldo S."/>
        </authorList>
    </citation>
    <scope>NUCLEOTIDE SEQUENCE [LARGE SCALE GENOMIC DNA]</scope>
    <source>
        <strain evidence="5">NM4</strain>
    </source>
</reference>
<dbReference type="OrthoDB" id="104705at2157"/>
<evidence type="ECO:0000256" key="2">
    <source>
        <dbReference type="ARBA" id="ARBA00022801"/>
    </source>
</evidence>
<dbReference type="Gene3D" id="3.90.79.10">
    <property type="entry name" value="Nucleoside Triphosphate Pyrophosphohydrolase"/>
    <property type="match status" value="1"/>
</dbReference>
<comment type="caution">
    <text evidence="4">The sequence shown here is derived from an EMBL/GenBank/DDBJ whole genome shotgun (WGS) entry which is preliminary data.</text>
</comment>
<dbReference type="EMBL" id="RCOS01000118">
    <property type="protein sequence ID" value="RSN73405.1"/>
    <property type="molecule type" value="Genomic_DNA"/>
</dbReference>
<dbReference type="EMBL" id="RXII01000085">
    <property type="protein sequence ID" value="RZN60650.1"/>
    <property type="molecule type" value="Genomic_DNA"/>
</dbReference>
<evidence type="ECO:0000259" key="3">
    <source>
        <dbReference type="PROSITE" id="PS51462"/>
    </source>
</evidence>
<dbReference type="AlphaFoldDB" id="A0A3R9PFY5"/>
<dbReference type="PANTHER" id="PTHR11839:SF18">
    <property type="entry name" value="NUDIX HYDROLASE DOMAIN-CONTAINING PROTEIN"/>
    <property type="match status" value="1"/>
</dbReference>
<dbReference type="InterPro" id="IPR020084">
    <property type="entry name" value="NUDIX_hydrolase_CS"/>
</dbReference>
<name>A0A3R9PFY5_9CREN</name>
<keyword evidence="6" id="KW-1185">Reference proteome</keyword>
<organism evidence="4 6">
    <name type="scientific">Candidatus Methanodesulfokora washburnensis</name>
    <dbReference type="NCBI Taxonomy" id="2478471"/>
    <lineage>
        <taxon>Archaea</taxon>
        <taxon>Thermoproteota</taxon>
        <taxon>Candidatus Korarchaeia</taxon>
        <taxon>Candidatus Korarchaeia incertae sedis</taxon>
        <taxon>Candidatus Methanodesulfokora</taxon>
    </lineage>
</organism>
<dbReference type="Pfam" id="PF00293">
    <property type="entry name" value="NUDIX"/>
    <property type="match status" value="1"/>
</dbReference>
<dbReference type="SUPFAM" id="SSF55811">
    <property type="entry name" value="Nudix"/>
    <property type="match status" value="1"/>
</dbReference>
<protein>
    <submittedName>
        <fullName evidence="4">NUDIX hydrolase</fullName>
    </submittedName>
</protein>
<dbReference type="Proteomes" id="UP000316217">
    <property type="component" value="Unassembled WGS sequence"/>
</dbReference>
<dbReference type="RefSeq" id="WP_125671925.1">
    <property type="nucleotide sequence ID" value="NZ_RCOS01000118.1"/>
</dbReference>
<dbReference type="InterPro" id="IPR000086">
    <property type="entry name" value="NUDIX_hydrolase_dom"/>
</dbReference>
<dbReference type="GO" id="GO:0006753">
    <property type="term" value="P:nucleoside phosphate metabolic process"/>
    <property type="evidence" value="ECO:0007669"/>
    <property type="project" value="TreeGrafter"/>
</dbReference>
<evidence type="ECO:0000313" key="4">
    <source>
        <dbReference type="EMBL" id="RSN73405.1"/>
    </source>
</evidence>
<reference evidence="4 6" key="1">
    <citation type="submission" date="2018-10" db="EMBL/GenBank/DDBJ databases">
        <title>Co-occurring genomic capacity for anaerobic methane metabolism and dissimilatory sulfite reduction discovered in the Korarchaeota.</title>
        <authorList>
            <person name="Mckay L.J."/>
            <person name="Dlakic M."/>
            <person name="Fields M.W."/>
            <person name="Delmont T.O."/>
            <person name="Eren A.M."/>
            <person name="Jay Z.J."/>
            <person name="Klingelsmith K.B."/>
            <person name="Rusch D.B."/>
            <person name="Inskeep W.P."/>
        </authorList>
    </citation>
    <scope>NUCLEOTIDE SEQUENCE [LARGE SCALE GENOMIC DNA]</scope>
    <source>
        <strain evidence="4 6">MDKW</strain>
    </source>
</reference>
<dbReference type="PANTHER" id="PTHR11839">
    <property type="entry name" value="UDP/ADP-SUGAR PYROPHOSPHATASE"/>
    <property type="match status" value="1"/>
</dbReference>